<gene>
    <name evidence="4" type="primary">rutD_2</name>
    <name evidence="4" type="ORF">Dxin01_02349</name>
</gene>
<feature type="domain" description="AB hydrolase-1" evidence="3">
    <location>
        <begin position="21"/>
        <end position="124"/>
    </location>
</feature>
<name>A0ABP9VBH4_9DEIO</name>
<dbReference type="SUPFAM" id="SSF53474">
    <property type="entry name" value="alpha/beta-Hydrolases"/>
    <property type="match status" value="1"/>
</dbReference>
<evidence type="ECO:0000313" key="5">
    <source>
        <dbReference type="Proteomes" id="UP001458946"/>
    </source>
</evidence>
<proteinExistence type="inferred from homology"/>
<dbReference type="PRINTS" id="PR00793">
    <property type="entry name" value="PROAMNOPTASE"/>
</dbReference>
<dbReference type="PANTHER" id="PTHR43433">
    <property type="entry name" value="HYDROLASE, ALPHA/BETA FOLD FAMILY PROTEIN"/>
    <property type="match status" value="1"/>
</dbReference>
<dbReference type="Pfam" id="PF00561">
    <property type="entry name" value="Abhydrolase_1"/>
    <property type="match status" value="1"/>
</dbReference>
<dbReference type="InterPro" id="IPR050471">
    <property type="entry name" value="AB_hydrolase"/>
</dbReference>
<dbReference type="PANTHER" id="PTHR43433:SF5">
    <property type="entry name" value="AB HYDROLASE-1 DOMAIN-CONTAINING PROTEIN"/>
    <property type="match status" value="1"/>
</dbReference>
<accession>A0ABP9VBH4</accession>
<evidence type="ECO:0000256" key="2">
    <source>
        <dbReference type="ARBA" id="ARBA00022801"/>
    </source>
</evidence>
<comment type="caution">
    <text evidence="4">The sequence shown here is derived from an EMBL/GenBank/DDBJ whole genome shotgun (WGS) entry which is preliminary data.</text>
</comment>
<evidence type="ECO:0000259" key="3">
    <source>
        <dbReference type="Pfam" id="PF00561"/>
    </source>
</evidence>
<dbReference type="InterPro" id="IPR000073">
    <property type="entry name" value="AB_hydrolase_1"/>
</dbReference>
<evidence type="ECO:0000313" key="4">
    <source>
        <dbReference type="EMBL" id="GAA5502605.1"/>
    </source>
</evidence>
<dbReference type="RefSeq" id="WP_353542573.1">
    <property type="nucleotide sequence ID" value="NZ_BAABRN010000026.1"/>
</dbReference>
<dbReference type="InterPro" id="IPR002410">
    <property type="entry name" value="Peptidase_S33"/>
</dbReference>
<dbReference type="Gene3D" id="3.40.50.1820">
    <property type="entry name" value="alpha/beta hydrolase"/>
    <property type="match status" value="1"/>
</dbReference>
<dbReference type="Proteomes" id="UP001458946">
    <property type="component" value="Unassembled WGS sequence"/>
</dbReference>
<reference evidence="4 5" key="1">
    <citation type="submission" date="2024-02" db="EMBL/GenBank/DDBJ databases">
        <title>Deinococcus xinjiangensis NBRC 107630.</title>
        <authorList>
            <person name="Ichikawa N."/>
            <person name="Katano-Makiyama Y."/>
            <person name="Hidaka K."/>
        </authorList>
    </citation>
    <scope>NUCLEOTIDE SEQUENCE [LARGE SCALE GENOMIC DNA]</scope>
    <source>
        <strain evidence="4 5">NBRC 107630</strain>
    </source>
</reference>
<dbReference type="InterPro" id="IPR029058">
    <property type="entry name" value="AB_hydrolase_fold"/>
</dbReference>
<protein>
    <submittedName>
        <fullName evidence="4">Aminoacrylate hydrolase RutD</fullName>
    </submittedName>
</protein>
<evidence type="ECO:0000256" key="1">
    <source>
        <dbReference type="ARBA" id="ARBA00010088"/>
    </source>
</evidence>
<sequence length="228" mass="25292">MFFIARDGTQLFVEQVGKGAPLLLLSGGPACVNYLRPVAELLPKHACFLPEPRGVGQSSGGPHDIATAIADLEALRQHLGLERWDVLGQSWGADLGLAYALAHPERVARLVSFAGTGVQYDRDWKAAYEAGKHLEADFVVEYSPEVHAALRADWRRYIKQPDLLVRLARLSVPVVFLHMQHDIRPSWPAQQLAQLLPYAQFVELPDAAHNAWLTHSHELGAVLNRLFS</sequence>
<dbReference type="GO" id="GO:0016787">
    <property type="term" value="F:hydrolase activity"/>
    <property type="evidence" value="ECO:0007669"/>
    <property type="project" value="UniProtKB-KW"/>
</dbReference>
<comment type="similarity">
    <text evidence="1">Belongs to the peptidase S33 family.</text>
</comment>
<keyword evidence="2 4" id="KW-0378">Hydrolase</keyword>
<keyword evidence="5" id="KW-1185">Reference proteome</keyword>
<dbReference type="EMBL" id="BAABRN010000026">
    <property type="protein sequence ID" value="GAA5502605.1"/>
    <property type="molecule type" value="Genomic_DNA"/>
</dbReference>
<organism evidence="4 5">
    <name type="scientific">Deinococcus xinjiangensis</name>
    <dbReference type="NCBI Taxonomy" id="457454"/>
    <lineage>
        <taxon>Bacteria</taxon>
        <taxon>Thermotogati</taxon>
        <taxon>Deinococcota</taxon>
        <taxon>Deinococci</taxon>
        <taxon>Deinococcales</taxon>
        <taxon>Deinococcaceae</taxon>
        <taxon>Deinococcus</taxon>
    </lineage>
</organism>